<keyword evidence="7 8" id="KW-0472">Membrane</keyword>
<evidence type="ECO:0000256" key="2">
    <source>
        <dbReference type="ARBA" id="ARBA00022448"/>
    </source>
</evidence>
<protein>
    <recommendedName>
        <fullName evidence="11">YeeE/YedE family protein</fullName>
    </recommendedName>
</protein>
<accession>A0A7J3I801</accession>
<dbReference type="EMBL" id="DTBZ01000036">
    <property type="protein sequence ID" value="HGQ17622.1"/>
    <property type="molecule type" value="Genomic_DNA"/>
</dbReference>
<comment type="caution">
    <text evidence="9">The sequence shown here is derived from an EMBL/GenBank/DDBJ whole genome shotgun (WGS) entry which is preliminary data.</text>
</comment>
<feature type="transmembrane region" description="Helical" evidence="8">
    <location>
        <begin position="120"/>
        <end position="143"/>
    </location>
</feature>
<reference evidence="9" key="1">
    <citation type="journal article" date="2020" name="mSystems">
        <title>Genome- and Community-Level Interaction Insights into Carbon Utilization and Element Cycling Functions of Hydrothermarchaeota in Hydrothermal Sediment.</title>
        <authorList>
            <person name="Zhou Z."/>
            <person name="Liu Y."/>
            <person name="Xu W."/>
            <person name="Pan J."/>
            <person name="Luo Z.H."/>
            <person name="Li M."/>
        </authorList>
    </citation>
    <scope>NUCLEOTIDE SEQUENCE [LARGE SCALE GENOMIC DNA]</scope>
    <source>
        <strain evidence="9">SpSt-618</strain>
        <strain evidence="10">SpSt-657</strain>
    </source>
</reference>
<feature type="transmembrane region" description="Helical" evidence="8">
    <location>
        <begin position="267"/>
        <end position="285"/>
    </location>
</feature>
<feature type="transmembrane region" description="Helical" evidence="8">
    <location>
        <begin position="21"/>
        <end position="47"/>
    </location>
</feature>
<dbReference type="PANTHER" id="PTHR30574">
    <property type="entry name" value="INNER MEMBRANE PROTEIN YEDE"/>
    <property type="match status" value="1"/>
</dbReference>
<dbReference type="AlphaFoldDB" id="A0A7J3I801"/>
<proteinExistence type="predicted"/>
<evidence type="ECO:0000256" key="8">
    <source>
        <dbReference type="SAM" id="Phobius"/>
    </source>
</evidence>
<sequence length="404" mass="43733">MHMPTSMGYIGYIRDRFRTAVFSNSGWSPVIAGVLIGLIQIISYVWVNKPFTVYAGFLNWGQHIYSSLGIKIFGVPKQLPLFEPTSAGDIGVIIGASLAAALSGELALRRVGRAIDVIEAVVGGILMALGVSLAFGCNWGGFISAITSWSLHGFAFLIGAVIGGLLGLRYTIYRIESEWRKSLSMVYEKRALLNSDSSSRDASYMLLIPLIALGILVAYYAIVGSYMVGGMLMGTIVGIVLQRSRLCFATAFRDLFNGPENRRALDIHKGIAVAILVGSVGVFALKYMGIRDPMISVSPVHVTNVLGGLIFTFGSIVAGGCASGVLWRAGEGHMKSWIAILSTVLAYPIFASLLRPLTSSFPRVFLPAVVGWIGSFVAMLIFIAAYTTVIYYLEYRYVGKQRLH</sequence>
<feature type="transmembrane region" description="Helical" evidence="8">
    <location>
        <begin position="369"/>
        <end position="393"/>
    </location>
</feature>
<evidence type="ECO:0000256" key="4">
    <source>
        <dbReference type="ARBA" id="ARBA00022519"/>
    </source>
</evidence>
<feature type="transmembrane region" description="Helical" evidence="8">
    <location>
        <begin position="338"/>
        <end position="357"/>
    </location>
</feature>
<feature type="transmembrane region" description="Helical" evidence="8">
    <location>
        <begin position="228"/>
        <end position="246"/>
    </location>
</feature>
<evidence type="ECO:0000313" key="9">
    <source>
        <dbReference type="EMBL" id="HGN36880.1"/>
    </source>
</evidence>
<evidence type="ECO:0000256" key="5">
    <source>
        <dbReference type="ARBA" id="ARBA00022692"/>
    </source>
</evidence>
<evidence type="ECO:0000313" key="10">
    <source>
        <dbReference type="EMBL" id="HGQ17622.1"/>
    </source>
</evidence>
<feature type="transmembrane region" description="Helical" evidence="8">
    <location>
        <begin position="149"/>
        <end position="172"/>
    </location>
</feature>
<keyword evidence="4" id="KW-0997">Cell inner membrane</keyword>
<dbReference type="InterPro" id="IPR007272">
    <property type="entry name" value="Sulf_transp_TsuA/YedE"/>
</dbReference>
<evidence type="ECO:0000256" key="1">
    <source>
        <dbReference type="ARBA" id="ARBA00004429"/>
    </source>
</evidence>
<dbReference type="EMBL" id="DTAI01000141">
    <property type="protein sequence ID" value="HGN36880.1"/>
    <property type="molecule type" value="Genomic_DNA"/>
</dbReference>
<keyword evidence="6 8" id="KW-1133">Transmembrane helix</keyword>
<keyword evidence="2" id="KW-0813">Transport</keyword>
<feature type="transmembrane region" description="Helical" evidence="8">
    <location>
        <begin position="90"/>
        <end position="108"/>
    </location>
</feature>
<dbReference type="GO" id="GO:0005886">
    <property type="term" value="C:plasma membrane"/>
    <property type="evidence" value="ECO:0007669"/>
    <property type="project" value="UniProtKB-SubCell"/>
</dbReference>
<gene>
    <name evidence="9" type="ORF">ENT87_04970</name>
    <name evidence="10" type="ORF">ENU30_01380</name>
</gene>
<dbReference type="PANTHER" id="PTHR30574:SF1">
    <property type="entry name" value="SULPHUR TRANSPORT DOMAIN-CONTAINING PROTEIN"/>
    <property type="match status" value="1"/>
</dbReference>
<evidence type="ECO:0000256" key="7">
    <source>
        <dbReference type="ARBA" id="ARBA00023136"/>
    </source>
</evidence>
<evidence type="ECO:0008006" key="11">
    <source>
        <dbReference type="Google" id="ProtNLM"/>
    </source>
</evidence>
<feature type="transmembrane region" description="Helical" evidence="8">
    <location>
        <begin position="204"/>
        <end position="222"/>
    </location>
</feature>
<dbReference type="Pfam" id="PF04143">
    <property type="entry name" value="Sulf_transp"/>
    <property type="match status" value="2"/>
</dbReference>
<comment type="subcellular location">
    <subcellularLocation>
        <location evidence="1">Cell inner membrane</location>
        <topology evidence="1">Multi-pass membrane protein</topology>
    </subcellularLocation>
</comment>
<feature type="transmembrane region" description="Helical" evidence="8">
    <location>
        <begin position="305"/>
        <end position="326"/>
    </location>
</feature>
<evidence type="ECO:0000256" key="6">
    <source>
        <dbReference type="ARBA" id="ARBA00022989"/>
    </source>
</evidence>
<organism evidence="9">
    <name type="scientific">Ignisphaera aggregans</name>
    <dbReference type="NCBI Taxonomy" id="334771"/>
    <lineage>
        <taxon>Archaea</taxon>
        <taxon>Thermoproteota</taxon>
        <taxon>Thermoprotei</taxon>
        <taxon>Desulfurococcales</taxon>
        <taxon>Desulfurococcaceae</taxon>
        <taxon>Ignisphaera</taxon>
    </lineage>
</organism>
<keyword evidence="3" id="KW-1003">Cell membrane</keyword>
<name>A0A7J3I801_9CREN</name>
<keyword evidence="5 8" id="KW-0812">Transmembrane</keyword>
<evidence type="ECO:0000256" key="3">
    <source>
        <dbReference type="ARBA" id="ARBA00022475"/>
    </source>
</evidence>